<evidence type="ECO:0000313" key="1">
    <source>
        <dbReference type="EMBL" id="KKK52533.1"/>
    </source>
</evidence>
<reference evidence="1" key="1">
    <citation type="journal article" date="2015" name="Nature">
        <title>Complex archaea that bridge the gap between prokaryotes and eukaryotes.</title>
        <authorList>
            <person name="Spang A."/>
            <person name="Saw J.H."/>
            <person name="Jorgensen S.L."/>
            <person name="Zaremba-Niedzwiedzka K."/>
            <person name="Martijn J."/>
            <person name="Lind A.E."/>
            <person name="van Eijk R."/>
            <person name="Schleper C."/>
            <person name="Guy L."/>
            <person name="Ettema T.J."/>
        </authorList>
    </citation>
    <scope>NUCLEOTIDE SEQUENCE</scope>
</reference>
<feature type="non-terminal residue" evidence="1">
    <location>
        <position position="1"/>
    </location>
</feature>
<organism evidence="1">
    <name type="scientific">marine sediment metagenome</name>
    <dbReference type="NCBI Taxonomy" id="412755"/>
    <lineage>
        <taxon>unclassified sequences</taxon>
        <taxon>metagenomes</taxon>
        <taxon>ecological metagenomes</taxon>
    </lineage>
</organism>
<gene>
    <name evidence="1" type="ORF">LCGC14_3103950</name>
</gene>
<comment type="caution">
    <text evidence="1">The sequence shown here is derived from an EMBL/GenBank/DDBJ whole genome shotgun (WGS) entry which is preliminary data.</text>
</comment>
<dbReference type="EMBL" id="LAZR01066970">
    <property type="protein sequence ID" value="KKK52533.1"/>
    <property type="molecule type" value="Genomic_DNA"/>
</dbReference>
<sequence>CSEVEAIKHELLVYVSDQVAAVPTLKIGEFTLSPIEDSQSIDKNEVIEAIKEFLDSIGESRNFAVISTSNVILIKSVSGKTIEQKAKPVAQMFSCAHCGFVTQYEVEYNNHQKIHYL</sequence>
<dbReference type="AlphaFoldDB" id="A0A0F8W7C3"/>
<name>A0A0F8W7C3_9ZZZZ</name>
<proteinExistence type="predicted"/>
<protein>
    <submittedName>
        <fullName evidence="1">Uncharacterized protein</fullName>
    </submittedName>
</protein>
<accession>A0A0F8W7C3</accession>